<accession>A0A2T5V8L7</accession>
<keyword evidence="9" id="KW-1185">Reference proteome</keyword>
<dbReference type="GO" id="GO:0008379">
    <property type="term" value="F:thioredoxin peroxidase activity"/>
    <property type="evidence" value="ECO:0007669"/>
    <property type="project" value="TreeGrafter"/>
</dbReference>
<evidence type="ECO:0000313" key="8">
    <source>
        <dbReference type="EMBL" id="PTW60074.1"/>
    </source>
</evidence>
<evidence type="ECO:0000256" key="1">
    <source>
        <dbReference type="ARBA" id="ARBA00022559"/>
    </source>
</evidence>
<keyword evidence="1" id="KW-0575">Peroxidase</keyword>
<feature type="domain" description="Redoxin" evidence="7">
    <location>
        <begin position="32"/>
        <end position="176"/>
    </location>
</feature>
<evidence type="ECO:0000256" key="6">
    <source>
        <dbReference type="SAM" id="MobiDB-lite"/>
    </source>
</evidence>
<gene>
    <name evidence="8" type="ORF">C8N35_10574</name>
</gene>
<dbReference type="PANTHER" id="PTHR42801:SF21">
    <property type="entry name" value="BCPB PROTEIN"/>
    <property type="match status" value="1"/>
</dbReference>
<keyword evidence="5" id="KW-0676">Redox-active center</keyword>
<evidence type="ECO:0000313" key="9">
    <source>
        <dbReference type="Proteomes" id="UP000244081"/>
    </source>
</evidence>
<dbReference type="GO" id="GO:0045454">
    <property type="term" value="P:cell redox homeostasis"/>
    <property type="evidence" value="ECO:0007669"/>
    <property type="project" value="TreeGrafter"/>
</dbReference>
<organism evidence="8 9">
    <name type="scientific">Breoghania corrubedonensis</name>
    <dbReference type="NCBI Taxonomy" id="665038"/>
    <lineage>
        <taxon>Bacteria</taxon>
        <taxon>Pseudomonadati</taxon>
        <taxon>Pseudomonadota</taxon>
        <taxon>Alphaproteobacteria</taxon>
        <taxon>Hyphomicrobiales</taxon>
        <taxon>Stappiaceae</taxon>
        <taxon>Breoghania</taxon>
    </lineage>
</organism>
<dbReference type="AlphaFoldDB" id="A0A2T5V8L7"/>
<evidence type="ECO:0000256" key="2">
    <source>
        <dbReference type="ARBA" id="ARBA00022862"/>
    </source>
</evidence>
<dbReference type="RefSeq" id="WP_107990375.1">
    <property type="nucleotide sequence ID" value="NZ_QAYG01000005.1"/>
</dbReference>
<evidence type="ECO:0000256" key="3">
    <source>
        <dbReference type="ARBA" id="ARBA00023002"/>
    </source>
</evidence>
<dbReference type="SUPFAM" id="SSF52833">
    <property type="entry name" value="Thioredoxin-like"/>
    <property type="match status" value="1"/>
</dbReference>
<proteinExistence type="predicted"/>
<dbReference type="Pfam" id="PF08534">
    <property type="entry name" value="Redoxin"/>
    <property type="match status" value="1"/>
</dbReference>
<dbReference type="Proteomes" id="UP000244081">
    <property type="component" value="Unassembled WGS sequence"/>
</dbReference>
<dbReference type="CDD" id="cd03017">
    <property type="entry name" value="PRX_BCP"/>
    <property type="match status" value="1"/>
</dbReference>
<comment type="caution">
    <text evidence="8">The sequence shown here is derived from an EMBL/GenBank/DDBJ whole genome shotgun (WGS) entry which is preliminary data.</text>
</comment>
<reference evidence="8 9" key="1">
    <citation type="submission" date="2018-04" db="EMBL/GenBank/DDBJ databases">
        <title>Genomic Encyclopedia of Archaeal and Bacterial Type Strains, Phase II (KMG-II): from individual species to whole genera.</title>
        <authorList>
            <person name="Goeker M."/>
        </authorList>
    </citation>
    <scope>NUCLEOTIDE SEQUENCE [LARGE SCALE GENOMIC DNA]</scope>
    <source>
        <strain evidence="8 9">DSM 23382</strain>
    </source>
</reference>
<dbReference type="InterPro" id="IPR036249">
    <property type="entry name" value="Thioredoxin-like_sf"/>
</dbReference>
<dbReference type="InterPro" id="IPR050924">
    <property type="entry name" value="Peroxiredoxin_BCP/PrxQ"/>
</dbReference>
<dbReference type="PANTHER" id="PTHR42801">
    <property type="entry name" value="THIOREDOXIN-DEPENDENT PEROXIDE REDUCTASE"/>
    <property type="match status" value="1"/>
</dbReference>
<feature type="region of interest" description="Disordered" evidence="6">
    <location>
        <begin position="1"/>
        <end position="28"/>
    </location>
</feature>
<evidence type="ECO:0000259" key="7">
    <source>
        <dbReference type="Pfam" id="PF08534"/>
    </source>
</evidence>
<dbReference type="GO" id="GO:0034599">
    <property type="term" value="P:cellular response to oxidative stress"/>
    <property type="evidence" value="ECO:0007669"/>
    <property type="project" value="TreeGrafter"/>
</dbReference>
<dbReference type="Gene3D" id="3.40.30.10">
    <property type="entry name" value="Glutaredoxin"/>
    <property type="match status" value="1"/>
</dbReference>
<name>A0A2T5V8L7_9HYPH</name>
<dbReference type="GO" id="GO:0005737">
    <property type="term" value="C:cytoplasm"/>
    <property type="evidence" value="ECO:0007669"/>
    <property type="project" value="TreeGrafter"/>
</dbReference>
<sequence length="192" mass="20878">MTDLHTPPPDLHTPPPGLPRPVDDGAAAHLPGRRLPCVPLASTEGGTVDLSAIAGRVVVYCYPMTGRPDVALPEGWDTIPGARGCTPQSCSWRDHHAELKALGAEVFGLSTQASDYQREMVERLHLPFAVLSDVGGDFRRALELPTFEAAGMTLLKRLTFIVRDGVIEDVLYPVFPSDADVAWVMERLRASR</sequence>
<evidence type="ECO:0000256" key="5">
    <source>
        <dbReference type="ARBA" id="ARBA00023284"/>
    </source>
</evidence>
<dbReference type="EMBL" id="QAYG01000005">
    <property type="protein sequence ID" value="PTW60074.1"/>
    <property type="molecule type" value="Genomic_DNA"/>
</dbReference>
<keyword evidence="2" id="KW-0049">Antioxidant</keyword>
<keyword evidence="3" id="KW-0560">Oxidoreductase</keyword>
<dbReference type="InterPro" id="IPR013740">
    <property type="entry name" value="Redoxin"/>
</dbReference>
<protein>
    <submittedName>
        <fullName evidence="8">Peroxiredoxin</fullName>
    </submittedName>
</protein>
<feature type="compositionally biased region" description="Pro residues" evidence="6">
    <location>
        <begin position="1"/>
        <end position="19"/>
    </location>
</feature>
<evidence type="ECO:0000256" key="4">
    <source>
        <dbReference type="ARBA" id="ARBA00023157"/>
    </source>
</evidence>
<keyword evidence="4" id="KW-1015">Disulfide bond</keyword>
<dbReference type="OrthoDB" id="5296483at2"/>